<keyword evidence="3 6" id="KW-0238">DNA-binding</keyword>
<dbReference type="Gene3D" id="1.10.10.10">
    <property type="entry name" value="Winged helix-like DNA-binding domain superfamily/Winged helix DNA-binding domain"/>
    <property type="match status" value="1"/>
</dbReference>
<evidence type="ECO:0000256" key="1">
    <source>
        <dbReference type="ARBA" id="ARBA00009437"/>
    </source>
</evidence>
<dbReference type="SUPFAM" id="SSF46785">
    <property type="entry name" value="Winged helix' DNA-binding domain"/>
    <property type="match status" value="1"/>
</dbReference>
<evidence type="ECO:0000313" key="6">
    <source>
        <dbReference type="EMBL" id="MBB5069160.1"/>
    </source>
</evidence>
<organism evidence="6 7">
    <name type="scientific">Saccharopolyspora gloriosae</name>
    <dbReference type="NCBI Taxonomy" id="455344"/>
    <lineage>
        <taxon>Bacteria</taxon>
        <taxon>Bacillati</taxon>
        <taxon>Actinomycetota</taxon>
        <taxon>Actinomycetes</taxon>
        <taxon>Pseudonocardiales</taxon>
        <taxon>Pseudonocardiaceae</taxon>
        <taxon>Saccharopolyspora</taxon>
    </lineage>
</organism>
<dbReference type="InterPro" id="IPR000847">
    <property type="entry name" value="LysR_HTH_N"/>
</dbReference>
<dbReference type="PRINTS" id="PR00039">
    <property type="entry name" value="HTHLYSR"/>
</dbReference>
<dbReference type="InterPro" id="IPR036390">
    <property type="entry name" value="WH_DNA-bd_sf"/>
</dbReference>
<protein>
    <submittedName>
        <fullName evidence="6">DNA-binding transcriptional LysR family regulator</fullName>
    </submittedName>
</protein>
<dbReference type="EMBL" id="JACHIV010000001">
    <property type="protein sequence ID" value="MBB5069160.1"/>
    <property type="molecule type" value="Genomic_DNA"/>
</dbReference>
<dbReference type="Proteomes" id="UP000580474">
    <property type="component" value="Unassembled WGS sequence"/>
</dbReference>
<proteinExistence type="inferred from homology"/>
<name>A0A840NB24_9PSEU</name>
<evidence type="ECO:0000313" key="7">
    <source>
        <dbReference type="Proteomes" id="UP000580474"/>
    </source>
</evidence>
<dbReference type="Gene3D" id="3.40.190.10">
    <property type="entry name" value="Periplasmic binding protein-like II"/>
    <property type="match status" value="2"/>
</dbReference>
<dbReference type="Pfam" id="PF03466">
    <property type="entry name" value="LysR_substrate"/>
    <property type="match status" value="1"/>
</dbReference>
<dbReference type="CDD" id="cd08414">
    <property type="entry name" value="PBP2_LTTR_aromatics_like"/>
    <property type="match status" value="1"/>
</dbReference>
<evidence type="ECO:0000256" key="3">
    <source>
        <dbReference type="ARBA" id="ARBA00023125"/>
    </source>
</evidence>
<dbReference type="RefSeq" id="WP_184478883.1">
    <property type="nucleotide sequence ID" value="NZ_JACHIV010000001.1"/>
</dbReference>
<dbReference type="PROSITE" id="PS50931">
    <property type="entry name" value="HTH_LYSR"/>
    <property type="match status" value="1"/>
</dbReference>
<dbReference type="InterPro" id="IPR005119">
    <property type="entry name" value="LysR_subst-bd"/>
</dbReference>
<dbReference type="InterPro" id="IPR036388">
    <property type="entry name" value="WH-like_DNA-bd_sf"/>
</dbReference>
<dbReference type="GO" id="GO:0003677">
    <property type="term" value="F:DNA binding"/>
    <property type="evidence" value="ECO:0007669"/>
    <property type="project" value="UniProtKB-KW"/>
</dbReference>
<dbReference type="GO" id="GO:0032993">
    <property type="term" value="C:protein-DNA complex"/>
    <property type="evidence" value="ECO:0007669"/>
    <property type="project" value="TreeGrafter"/>
</dbReference>
<comment type="similarity">
    <text evidence="1">Belongs to the LysR transcriptional regulatory family.</text>
</comment>
<dbReference type="AlphaFoldDB" id="A0A840NB24"/>
<feature type="domain" description="HTH lysR-type" evidence="5">
    <location>
        <begin position="3"/>
        <end position="60"/>
    </location>
</feature>
<keyword evidence="4" id="KW-0804">Transcription</keyword>
<dbReference type="PANTHER" id="PTHR30346:SF0">
    <property type="entry name" value="HCA OPERON TRANSCRIPTIONAL ACTIVATOR HCAR"/>
    <property type="match status" value="1"/>
</dbReference>
<keyword evidence="2" id="KW-0805">Transcription regulation</keyword>
<accession>A0A840NB24</accession>
<sequence>MGLDLRKLEHLVAVAEEGGFTRAAARLHLSQQALSTSVRSLEREVGVPLLRRDAGGVTALPAGQALIDDARVLHGVARSALQRARRIGRGGTEVLRIGHTPAVTSDEVTALVHTALADLPGLHTDVHQHYPPRLAEDLIGGDIDLGLCRGMRPERGLTRTTLTQDRLAVAVAADHHLAGRDHVRLAELAGERLVVWGDPGRSGYTDLLLAHCRQAGFEPDYVRNPIQGTPPVTAVIATNHVALVTAPPGPAAGGRTQVVELRPAVFAPLHALWPAHTTGEVRDAFLAATGG</sequence>
<dbReference type="Pfam" id="PF00126">
    <property type="entry name" value="HTH_1"/>
    <property type="match status" value="1"/>
</dbReference>
<comment type="caution">
    <text evidence="6">The sequence shown here is derived from an EMBL/GenBank/DDBJ whole genome shotgun (WGS) entry which is preliminary data.</text>
</comment>
<evidence type="ECO:0000256" key="4">
    <source>
        <dbReference type="ARBA" id="ARBA00023163"/>
    </source>
</evidence>
<keyword evidence="7" id="KW-1185">Reference proteome</keyword>
<dbReference type="PANTHER" id="PTHR30346">
    <property type="entry name" value="TRANSCRIPTIONAL DUAL REGULATOR HCAR-RELATED"/>
    <property type="match status" value="1"/>
</dbReference>
<reference evidence="6 7" key="1">
    <citation type="submission" date="2020-08" db="EMBL/GenBank/DDBJ databases">
        <title>Sequencing the genomes of 1000 actinobacteria strains.</title>
        <authorList>
            <person name="Klenk H.-P."/>
        </authorList>
    </citation>
    <scope>NUCLEOTIDE SEQUENCE [LARGE SCALE GENOMIC DNA]</scope>
    <source>
        <strain evidence="6 7">DSM 45582</strain>
    </source>
</reference>
<dbReference type="GO" id="GO:0003700">
    <property type="term" value="F:DNA-binding transcription factor activity"/>
    <property type="evidence" value="ECO:0007669"/>
    <property type="project" value="InterPro"/>
</dbReference>
<gene>
    <name evidence="6" type="ORF">BJ969_002248</name>
</gene>
<evidence type="ECO:0000259" key="5">
    <source>
        <dbReference type="PROSITE" id="PS50931"/>
    </source>
</evidence>
<evidence type="ECO:0000256" key="2">
    <source>
        <dbReference type="ARBA" id="ARBA00023015"/>
    </source>
</evidence>
<dbReference type="SUPFAM" id="SSF53850">
    <property type="entry name" value="Periplasmic binding protein-like II"/>
    <property type="match status" value="1"/>
</dbReference>